<proteinExistence type="predicted"/>
<sequence length="139" mass="14856">MNPTRLSVDCWVNLTCQTARMSFSKISLEGRLTVIAGPRPPSDEGFCSDRLQVLHWRVDGPFGDDGTHLHRASDEVYVVLEGAIDLEIDGSRITVGAGEAVTVGAGVSHALVAVQYPARGLTIRGPAIDDKVVTEGRSV</sequence>
<evidence type="ECO:0000313" key="3">
    <source>
        <dbReference type="Proteomes" id="UP001597479"/>
    </source>
</evidence>
<dbReference type="InterPro" id="IPR014710">
    <property type="entry name" value="RmlC-like_jellyroll"/>
</dbReference>
<protein>
    <submittedName>
        <fullName evidence="2">Cupin domain-containing protein</fullName>
    </submittedName>
</protein>
<name>A0ABW5VWM1_9MICO</name>
<evidence type="ECO:0000259" key="1">
    <source>
        <dbReference type="Pfam" id="PF07883"/>
    </source>
</evidence>
<accession>A0ABW5VWM1</accession>
<gene>
    <name evidence="2" type="ORF">ACFS27_19175</name>
</gene>
<dbReference type="EMBL" id="JBHUOG010000002">
    <property type="protein sequence ID" value="MFD2795691.1"/>
    <property type="molecule type" value="Genomic_DNA"/>
</dbReference>
<feature type="domain" description="Cupin type-2" evidence="1">
    <location>
        <begin position="64"/>
        <end position="113"/>
    </location>
</feature>
<dbReference type="Proteomes" id="UP001597479">
    <property type="component" value="Unassembled WGS sequence"/>
</dbReference>
<evidence type="ECO:0000313" key="2">
    <source>
        <dbReference type="EMBL" id="MFD2795691.1"/>
    </source>
</evidence>
<dbReference type="InterPro" id="IPR013096">
    <property type="entry name" value="Cupin_2"/>
</dbReference>
<reference evidence="3" key="1">
    <citation type="journal article" date="2019" name="Int. J. Syst. Evol. Microbiol.">
        <title>The Global Catalogue of Microorganisms (GCM) 10K type strain sequencing project: providing services to taxonomists for standard genome sequencing and annotation.</title>
        <authorList>
            <consortium name="The Broad Institute Genomics Platform"/>
            <consortium name="The Broad Institute Genome Sequencing Center for Infectious Disease"/>
            <person name="Wu L."/>
            <person name="Ma J."/>
        </authorList>
    </citation>
    <scope>NUCLEOTIDE SEQUENCE [LARGE SCALE GENOMIC DNA]</scope>
    <source>
        <strain evidence="3">CCM 7044</strain>
    </source>
</reference>
<organism evidence="2 3">
    <name type="scientific">Promicromonospora vindobonensis</name>
    <dbReference type="NCBI Taxonomy" id="195748"/>
    <lineage>
        <taxon>Bacteria</taxon>
        <taxon>Bacillati</taxon>
        <taxon>Actinomycetota</taxon>
        <taxon>Actinomycetes</taxon>
        <taxon>Micrococcales</taxon>
        <taxon>Promicromonosporaceae</taxon>
        <taxon>Promicromonospora</taxon>
    </lineage>
</organism>
<dbReference type="Gene3D" id="2.60.120.10">
    <property type="entry name" value="Jelly Rolls"/>
    <property type="match status" value="1"/>
</dbReference>
<dbReference type="InterPro" id="IPR011051">
    <property type="entry name" value="RmlC_Cupin_sf"/>
</dbReference>
<dbReference type="RefSeq" id="WP_377186009.1">
    <property type="nucleotide sequence ID" value="NZ_JBHUOG010000002.1"/>
</dbReference>
<dbReference type="Pfam" id="PF07883">
    <property type="entry name" value="Cupin_2"/>
    <property type="match status" value="1"/>
</dbReference>
<keyword evidence="3" id="KW-1185">Reference proteome</keyword>
<comment type="caution">
    <text evidence="2">The sequence shown here is derived from an EMBL/GenBank/DDBJ whole genome shotgun (WGS) entry which is preliminary data.</text>
</comment>
<dbReference type="SUPFAM" id="SSF51182">
    <property type="entry name" value="RmlC-like cupins"/>
    <property type="match status" value="1"/>
</dbReference>